<keyword evidence="1" id="KW-0732">Signal</keyword>
<dbReference type="AlphaFoldDB" id="N1PIY1"/>
<feature type="signal peptide" evidence="1">
    <location>
        <begin position="1"/>
        <end position="17"/>
    </location>
</feature>
<dbReference type="OrthoDB" id="432010at2759"/>
<reference evidence="3" key="1">
    <citation type="journal article" date="2012" name="PLoS Genet.">
        <title>The genomes of the fungal plant pathogens Cladosporium fulvum and Dothistroma septosporum reveal adaptation to different hosts and lifestyles but also signatures of common ancestry.</title>
        <authorList>
            <person name="de Wit P.J.G.M."/>
            <person name="van der Burgt A."/>
            <person name="Oekmen B."/>
            <person name="Stergiopoulos I."/>
            <person name="Abd-Elsalam K.A."/>
            <person name="Aerts A.L."/>
            <person name="Bahkali A.H."/>
            <person name="Beenen H.G."/>
            <person name="Chettri P."/>
            <person name="Cox M.P."/>
            <person name="Datema E."/>
            <person name="de Vries R.P."/>
            <person name="Dhillon B."/>
            <person name="Ganley A.R."/>
            <person name="Griffiths S.A."/>
            <person name="Guo Y."/>
            <person name="Hamelin R.C."/>
            <person name="Henrissat B."/>
            <person name="Kabir M.S."/>
            <person name="Jashni M.K."/>
            <person name="Kema G."/>
            <person name="Klaubauf S."/>
            <person name="Lapidus A."/>
            <person name="Levasseur A."/>
            <person name="Lindquist E."/>
            <person name="Mehrabi R."/>
            <person name="Ohm R.A."/>
            <person name="Owen T.J."/>
            <person name="Salamov A."/>
            <person name="Schwelm A."/>
            <person name="Schijlen E."/>
            <person name="Sun H."/>
            <person name="van den Burg H.A."/>
            <person name="van Ham R.C.H.J."/>
            <person name="Zhang S."/>
            <person name="Goodwin S.B."/>
            <person name="Grigoriev I.V."/>
            <person name="Collemare J."/>
            <person name="Bradshaw R.E."/>
        </authorList>
    </citation>
    <scope>NUCLEOTIDE SEQUENCE [LARGE SCALE GENOMIC DNA]</scope>
    <source>
        <strain evidence="3">NZE10 / CBS 128990</strain>
    </source>
</reference>
<dbReference type="OMA" id="HAFQDCI"/>
<organism evidence="2 3">
    <name type="scientific">Dothistroma septosporum (strain NZE10 / CBS 128990)</name>
    <name type="common">Red band needle blight fungus</name>
    <name type="synonym">Mycosphaerella pini</name>
    <dbReference type="NCBI Taxonomy" id="675120"/>
    <lineage>
        <taxon>Eukaryota</taxon>
        <taxon>Fungi</taxon>
        <taxon>Dikarya</taxon>
        <taxon>Ascomycota</taxon>
        <taxon>Pezizomycotina</taxon>
        <taxon>Dothideomycetes</taxon>
        <taxon>Dothideomycetidae</taxon>
        <taxon>Mycosphaerellales</taxon>
        <taxon>Mycosphaerellaceae</taxon>
        <taxon>Dothistroma</taxon>
    </lineage>
</organism>
<dbReference type="Proteomes" id="UP000016933">
    <property type="component" value="Unassembled WGS sequence"/>
</dbReference>
<keyword evidence="3" id="KW-1185">Reference proteome</keyword>
<accession>N1PIY1</accession>
<sequence>MQFQAPVVLALATAATASLVTRQESAINKDDIPYRCRSVCKSFLKDVKKYTWYYGAVYAPFSDDTDFTNYICGDQDILDDLQYCYDCTSSTRKYSDSGGEL</sequence>
<evidence type="ECO:0000256" key="1">
    <source>
        <dbReference type="SAM" id="SignalP"/>
    </source>
</evidence>
<gene>
    <name evidence="2" type="ORF">DOTSEDRAFT_36233</name>
</gene>
<name>N1PIY1_DOTSN</name>
<feature type="chain" id="PRO_5004109823" evidence="1">
    <location>
        <begin position="18"/>
        <end position="101"/>
    </location>
</feature>
<proteinExistence type="predicted"/>
<dbReference type="HOGENOM" id="CLU_2291632_0_0_1"/>
<evidence type="ECO:0000313" key="2">
    <source>
        <dbReference type="EMBL" id="EME42347.1"/>
    </source>
</evidence>
<protein>
    <submittedName>
        <fullName evidence="2">Uncharacterized protein</fullName>
    </submittedName>
</protein>
<evidence type="ECO:0000313" key="3">
    <source>
        <dbReference type="Proteomes" id="UP000016933"/>
    </source>
</evidence>
<reference evidence="2 3" key="2">
    <citation type="journal article" date="2012" name="PLoS Pathog.">
        <title>Diverse lifestyles and strategies of plant pathogenesis encoded in the genomes of eighteen Dothideomycetes fungi.</title>
        <authorList>
            <person name="Ohm R.A."/>
            <person name="Feau N."/>
            <person name="Henrissat B."/>
            <person name="Schoch C.L."/>
            <person name="Horwitz B.A."/>
            <person name="Barry K.W."/>
            <person name="Condon B.J."/>
            <person name="Copeland A.C."/>
            <person name="Dhillon B."/>
            <person name="Glaser F."/>
            <person name="Hesse C.N."/>
            <person name="Kosti I."/>
            <person name="LaButti K."/>
            <person name="Lindquist E.A."/>
            <person name="Lucas S."/>
            <person name="Salamov A.A."/>
            <person name="Bradshaw R.E."/>
            <person name="Ciuffetti L."/>
            <person name="Hamelin R.C."/>
            <person name="Kema G.H.J."/>
            <person name="Lawrence C."/>
            <person name="Scott J.A."/>
            <person name="Spatafora J.W."/>
            <person name="Turgeon B.G."/>
            <person name="de Wit P.J.G.M."/>
            <person name="Zhong S."/>
            <person name="Goodwin S.B."/>
            <person name="Grigoriev I.V."/>
        </authorList>
    </citation>
    <scope>NUCLEOTIDE SEQUENCE [LARGE SCALE GENOMIC DNA]</scope>
    <source>
        <strain evidence="3">NZE10 / CBS 128990</strain>
    </source>
</reference>
<dbReference type="EMBL" id="KB446541">
    <property type="protein sequence ID" value="EME42347.1"/>
    <property type="molecule type" value="Genomic_DNA"/>
</dbReference>